<keyword evidence="4" id="KW-0804">Transcription</keyword>
<dbReference type="Gene3D" id="1.10.1740.10">
    <property type="match status" value="1"/>
</dbReference>
<dbReference type="SUPFAM" id="SSF88659">
    <property type="entry name" value="Sigma3 and sigma4 domains of RNA polymerase sigma factors"/>
    <property type="match status" value="1"/>
</dbReference>
<keyword evidence="2" id="KW-0805">Transcription regulation</keyword>
<dbReference type="InterPro" id="IPR013325">
    <property type="entry name" value="RNA_pol_sigma_r2"/>
</dbReference>
<feature type="domain" description="RNA polymerase sigma factor 70 region 4 type 2" evidence="6">
    <location>
        <begin position="99"/>
        <end position="150"/>
    </location>
</feature>
<dbReference type="InterPro" id="IPR039425">
    <property type="entry name" value="RNA_pol_sigma-70-like"/>
</dbReference>
<protein>
    <submittedName>
        <fullName evidence="7">RNA polymerase sigma-70 factor (ECF subfamily)</fullName>
    </submittedName>
</protein>
<feature type="domain" description="RNA polymerase sigma-70 region 2" evidence="5">
    <location>
        <begin position="11"/>
        <end position="70"/>
    </location>
</feature>
<evidence type="ECO:0000259" key="6">
    <source>
        <dbReference type="Pfam" id="PF08281"/>
    </source>
</evidence>
<reference evidence="7 8" key="1">
    <citation type="submission" date="2019-06" db="EMBL/GenBank/DDBJ databases">
        <title>Genomic Encyclopedia of Type Strains, Phase IV (KMG-V): Genome sequencing to study the core and pangenomes of soil and plant-associated prokaryotes.</title>
        <authorList>
            <person name="Whitman W."/>
        </authorList>
    </citation>
    <scope>NUCLEOTIDE SEQUENCE [LARGE SCALE GENOMIC DNA]</scope>
    <source>
        <strain evidence="7 8">BR 11880</strain>
    </source>
</reference>
<dbReference type="Pfam" id="PF04542">
    <property type="entry name" value="Sigma70_r2"/>
    <property type="match status" value="1"/>
</dbReference>
<dbReference type="Gene3D" id="1.10.10.10">
    <property type="entry name" value="Winged helix-like DNA-binding domain superfamily/Winged helix DNA-binding domain"/>
    <property type="match status" value="1"/>
</dbReference>
<sequence>MTEDSLPERTSLYRFIMRRVGDPWVSEDLVQETFIRLFTYRLKSTVGDSAALCFRIAQNLVRDHFRASRRASTEELGDDLACDAPRAEEVIMHRQRVAAFQRALDAMPPLRREVFVRRRLKGESLRDIAQTLDISKAAAEKHVVRALEWLHQEMSRSERARPRATRQEELP</sequence>
<evidence type="ECO:0000259" key="5">
    <source>
        <dbReference type="Pfam" id="PF04542"/>
    </source>
</evidence>
<dbReference type="GO" id="GO:0003677">
    <property type="term" value="F:DNA binding"/>
    <property type="evidence" value="ECO:0007669"/>
    <property type="project" value="InterPro"/>
</dbReference>
<dbReference type="PANTHER" id="PTHR43133">
    <property type="entry name" value="RNA POLYMERASE ECF-TYPE SIGMA FACTO"/>
    <property type="match status" value="1"/>
</dbReference>
<dbReference type="AlphaFoldDB" id="A0A560EJH1"/>
<proteinExistence type="inferred from homology"/>
<dbReference type="InterPro" id="IPR007627">
    <property type="entry name" value="RNA_pol_sigma70_r2"/>
</dbReference>
<dbReference type="InterPro" id="IPR036388">
    <property type="entry name" value="WH-like_DNA-bd_sf"/>
</dbReference>
<evidence type="ECO:0000313" key="8">
    <source>
        <dbReference type="Proteomes" id="UP000319859"/>
    </source>
</evidence>
<keyword evidence="3" id="KW-0731">Sigma factor</keyword>
<dbReference type="SUPFAM" id="SSF88946">
    <property type="entry name" value="Sigma2 domain of RNA polymerase sigma factors"/>
    <property type="match status" value="1"/>
</dbReference>
<dbReference type="RefSeq" id="WP_145754599.1">
    <property type="nucleotide sequence ID" value="NZ_VITN01000041.1"/>
</dbReference>
<accession>A0A560EJH1</accession>
<evidence type="ECO:0000256" key="2">
    <source>
        <dbReference type="ARBA" id="ARBA00023015"/>
    </source>
</evidence>
<dbReference type="InterPro" id="IPR013249">
    <property type="entry name" value="RNA_pol_sigma70_r4_t2"/>
</dbReference>
<dbReference type="InterPro" id="IPR014284">
    <property type="entry name" value="RNA_pol_sigma-70_dom"/>
</dbReference>
<dbReference type="Proteomes" id="UP000319859">
    <property type="component" value="Unassembled WGS sequence"/>
</dbReference>
<comment type="caution">
    <text evidence="7">The sequence shown here is derived from an EMBL/GenBank/DDBJ whole genome shotgun (WGS) entry which is preliminary data.</text>
</comment>
<dbReference type="Pfam" id="PF08281">
    <property type="entry name" value="Sigma70_r4_2"/>
    <property type="match status" value="1"/>
</dbReference>
<evidence type="ECO:0000256" key="1">
    <source>
        <dbReference type="ARBA" id="ARBA00010641"/>
    </source>
</evidence>
<dbReference type="NCBIfam" id="TIGR02937">
    <property type="entry name" value="sigma70-ECF"/>
    <property type="match status" value="1"/>
</dbReference>
<dbReference type="PANTHER" id="PTHR43133:SF63">
    <property type="entry name" value="RNA POLYMERASE SIGMA FACTOR FECI-RELATED"/>
    <property type="match status" value="1"/>
</dbReference>
<dbReference type="GO" id="GO:0006352">
    <property type="term" value="P:DNA-templated transcription initiation"/>
    <property type="evidence" value="ECO:0007669"/>
    <property type="project" value="InterPro"/>
</dbReference>
<evidence type="ECO:0000256" key="4">
    <source>
        <dbReference type="ARBA" id="ARBA00023163"/>
    </source>
</evidence>
<name>A0A560EJH1_9PROT</name>
<dbReference type="GO" id="GO:0016987">
    <property type="term" value="F:sigma factor activity"/>
    <property type="evidence" value="ECO:0007669"/>
    <property type="project" value="UniProtKB-KW"/>
</dbReference>
<dbReference type="EMBL" id="VITN01000041">
    <property type="protein sequence ID" value="TWB09520.1"/>
    <property type="molecule type" value="Genomic_DNA"/>
</dbReference>
<dbReference type="InterPro" id="IPR013324">
    <property type="entry name" value="RNA_pol_sigma_r3/r4-like"/>
</dbReference>
<comment type="similarity">
    <text evidence="1">Belongs to the sigma-70 factor family. ECF subfamily.</text>
</comment>
<dbReference type="OrthoDB" id="9794372at2"/>
<evidence type="ECO:0000256" key="3">
    <source>
        <dbReference type="ARBA" id="ARBA00023082"/>
    </source>
</evidence>
<organism evidence="7 8">
    <name type="scientific">Nitrospirillum amazonense</name>
    <dbReference type="NCBI Taxonomy" id="28077"/>
    <lineage>
        <taxon>Bacteria</taxon>
        <taxon>Pseudomonadati</taxon>
        <taxon>Pseudomonadota</taxon>
        <taxon>Alphaproteobacteria</taxon>
        <taxon>Rhodospirillales</taxon>
        <taxon>Azospirillaceae</taxon>
        <taxon>Nitrospirillum</taxon>
    </lineage>
</organism>
<gene>
    <name evidence="7" type="ORF">FBZ89_1411</name>
</gene>
<evidence type="ECO:0000313" key="7">
    <source>
        <dbReference type="EMBL" id="TWB09520.1"/>
    </source>
</evidence>